<accession>A0A7X6ICD7</accession>
<sequence length="446" mass="50751">MDDERLPGQMSLQYDEFSDLLGGAVWEEALDRWSRSGFSIARQQTLRPFASYFSSSPQFLFSEDRQRYSLEVLWLKWNLFTGLCRRIQGIHQAHQRPLLNLQPAHLRLTMAAATEPFLPVRWGFSLDTSNLQLADRFTPPGMPADFPAQLFSPPPDAHPLYSAPLVRRQGLEQEETATLLVRSTERMRDSPPGEIRGIVQAQLVSDRLKGADYSLGDLFLVAPHLSEEGESLRIWASKRGSAERGVLLEGVTEPVSPAVWEGFEKARQKVFARSEVMIYKSLHIPCDLYSLGMILFRTLLVNDRQEMEGVYEAVDRTAGQLGPISLSLENQEKQFLSRRLRFYLRKEGEILSKKAIFHRQQERENGCDAIPDDLWIEALLIGFRLIQNRVEVPLDQLGGLMAGVTADAERLGGRIKLELFGSRERNREILEACDLIRKELSEVRNG</sequence>
<keyword evidence="2" id="KW-1185">Reference proteome</keyword>
<organism evidence="1 2">
    <name type="scientific">Candidatus Manganitrophus noduliformans</name>
    <dbReference type="NCBI Taxonomy" id="2606439"/>
    <lineage>
        <taxon>Bacteria</taxon>
        <taxon>Pseudomonadati</taxon>
        <taxon>Nitrospirota</taxon>
        <taxon>Nitrospiria</taxon>
        <taxon>Candidatus Troglogloeales</taxon>
        <taxon>Candidatus Manganitrophaceae</taxon>
        <taxon>Candidatus Manganitrophus</taxon>
    </lineage>
</organism>
<dbReference type="RefSeq" id="WP_168061962.1">
    <property type="nucleotide sequence ID" value="NZ_VTOW01000003.1"/>
</dbReference>
<dbReference type="Proteomes" id="UP000534783">
    <property type="component" value="Unassembled WGS sequence"/>
</dbReference>
<dbReference type="AlphaFoldDB" id="A0A7X6ICD7"/>
<name>A0A7X6ICD7_9BACT</name>
<dbReference type="EMBL" id="VTOW01000003">
    <property type="protein sequence ID" value="NKE72385.1"/>
    <property type="molecule type" value="Genomic_DNA"/>
</dbReference>
<evidence type="ECO:0000313" key="2">
    <source>
        <dbReference type="Proteomes" id="UP000534783"/>
    </source>
</evidence>
<gene>
    <name evidence="1" type="ORF">MNODULE_16665</name>
</gene>
<comment type="caution">
    <text evidence="1">The sequence shown here is derived from an EMBL/GenBank/DDBJ whole genome shotgun (WGS) entry which is preliminary data.</text>
</comment>
<evidence type="ECO:0000313" key="1">
    <source>
        <dbReference type="EMBL" id="NKE72385.1"/>
    </source>
</evidence>
<protein>
    <submittedName>
        <fullName evidence="1">Uncharacterized protein</fullName>
    </submittedName>
</protein>
<proteinExistence type="predicted"/>
<reference evidence="1 2" key="1">
    <citation type="journal article" date="2020" name="Nature">
        <title>Bacterial chemolithoautotrophy via manganese oxidation.</title>
        <authorList>
            <person name="Yu H."/>
            <person name="Leadbetter J.R."/>
        </authorList>
    </citation>
    <scope>NUCLEOTIDE SEQUENCE [LARGE SCALE GENOMIC DNA]</scope>
    <source>
        <strain evidence="1 2">Mn-1</strain>
    </source>
</reference>